<accession>A0A0G1RG91</accession>
<protein>
    <submittedName>
        <fullName evidence="1">Uncharacterized protein</fullName>
    </submittedName>
</protein>
<sequence length="70" mass="7795">MTRFSITMSGGPKEGESRLARILTKLTLEEPGLALDCRDQDTLALALPELLRRAMAEADRILREDSGHKE</sequence>
<reference evidence="1 2" key="1">
    <citation type="journal article" date="2015" name="Nature">
        <title>rRNA introns, odd ribosomes, and small enigmatic genomes across a large radiation of phyla.</title>
        <authorList>
            <person name="Brown C.T."/>
            <person name="Hug L.A."/>
            <person name="Thomas B.C."/>
            <person name="Sharon I."/>
            <person name="Castelle C.J."/>
            <person name="Singh A."/>
            <person name="Wilkins M.J."/>
            <person name="Williams K.H."/>
            <person name="Banfield J.F."/>
        </authorList>
    </citation>
    <scope>NUCLEOTIDE SEQUENCE [LARGE SCALE GENOMIC DNA]</scope>
</reference>
<comment type="caution">
    <text evidence="1">The sequence shown here is derived from an EMBL/GenBank/DDBJ whole genome shotgun (WGS) entry which is preliminary data.</text>
</comment>
<organism evidence="1 2">
    <name type="scientific">Candidatus Amesbacteria bacterium GW2011_GWA2_47_11</name>
    <dbReference type="NCBI Taxonomy" id="1618357"/>
    <lineage>
        <taxon>Bacteria</taxon>
        <taxon>Candidatus Amesiibacteriota</taxon>
    </lineage>
</organism>
<name>A0A0G1RG91_9BACT</name>
<gene>
    <name evidence="1" type="ORF">UX78_C0012G0015</name>
</gene>
<proteinExistence type="predicted"/>
<dbReference type="Proteomes" id="UP000034607">
    <property type="component" value="Unassembled WGS sequence"/>
</dbReference>
<evidence type="ECO:0000313" key="2">
    <source>
        <dbReference type="Proteomes" id="UP000034607"/>
    </source>
</evidence>
<dbReference type="AlphaFoldDB" id="A0A0G1RG91"/>
<evidence type="ECO:0000313" key="1">
    <source>
        <dbReference type="EMBL" id="KKU56082.1"/>
    </source>
</evidence>
<dbReference type="EMBL" id="LCNM01000012">
    <property type="protein sequence ID" value="KKU56082.1"/>
    <property type="molecule type" value="Genomic_DNA"/>
</dbReference>